<proteinExistence type="inferred from homology"/>
<evidence type="ECO:0000256" key="9">
    <source>
        <dbReference type="ARBA" id="ARBA00023224"/>
    </source>
</evidence>
<keyword evidence="2" id="KW-1003">Cell membrane</keyword>
<evidence type="ECO:0000256" key="4">
    <source>
        <dbReference type="ARBA" id="ARBA00022692"/>
    </source>
</evidence>
<dbReference type="GO" id="GO:0007165">
    <property type="term" value="P:signal transduction"/>
    <property type="evidence" value="ECO:0007669"/>
    <property type="project" value="UniProtKB-KW"/>
</dbReference>
<feature type="transmembrane region" description="Helical" evidence="10">
    <location>
        <begin position="70"/>
        <end position="89"/>
    </location>
</feature>
<organism evidence="11 12">
    <name type="scientific">Odynerus spinipes</name>
    <dbReference type="NCBI Taxonomy" id="1348599"/>
    <lineage>
        <taxon>Eukaryota</taxon>
        <taxon>Metazoa</taxon>
        <taxon>Ecdysozoa</taxon>
        <taxon>Arthropoda</taxon>
        <taxon>Hexapoda</taxon>
        <taxon>Insecta</taxon>
        <taxon>Pterygota</taxon>
        <taxon>Neoptera</taxon>
        <taxon>Endopterygota</taxon>
        <taxon>Hymenoptera</taxon>
        <taxon>Apocrita</taxon>
        <taxon>Aculeata</taxon>
        <taxon>Vespoidea</taxon>
        <taxon>Vespidae</taxon>
        <taxon>Eumeninae</taxon>
        <taxon>Odynerus</taxon>
    </lineage>
</organism>
<dbReference type="GO" id="GO:0005886">
    <property type="term" value="C:plasma membrane"/>
    <property type="evidence" value="ECO:0007669"/>
    <property type="project" value="UniProtKB-SubCell"/>
</dbReference>
<keyword evidence="7 10" id="KW-0472">Membrane</keyword>
<keyword evidence="5 10" id="KW-0552">Olfaction</keyword>
<reference evidence="11" key="1">
    <citation type="submission" date="2021-08" db="EMBL/GenBank/DDBJ databases">
        <authorList>
            <person name="Misof B."/>
            <person name="Oliver O."/>
            <person name="Podsiadlowski L."/>
            <person name="Donath A."/>
            <person name="Peters R."/>
            <person name="Mayer C."/>
            <person name="Rust J."/>
            <person name="Gunkel S."/>
            <person name="Lesny P."/>
            <person name="Martin S."/>
            <person name="Oeyen J.P."/>
            <person name="Petersen M."/>
            <person name="Panagiotis P."/>
            <person name="Wilbrandt J."/>
            <person name="Tanja T."/>
        </authorList>
    </citation>
    <scope>NUCLEOTIDE SEQUENCE</scope>
    <source>
        <strain evidence="11">GBR_01_08_01A</strain>
        <tissue evidence="11">Thorax + abdomen</tissue>
    </source>
</reference>
<dbReference type="EMBL" id="JAIFRP010000031">
    <property type="protein sequence ID" value="KAK2582485.1"/>
    <property type="molecule type" value="Genomic_DNA"/>
</dbReference>
<comment type="similarity">
    <text evidence="10">Belongs to the insect chemoreceptor superfamily. Heteromeric odorant receptor channel (TC 1.A.69) family.</text>
</comment>
<dbReference type="PANTHER" id="PTHR21137">
    <property type="entry name" value="ODORANT RECEPTOR"/>
    <property type="match status" value="1"/>
</dbReference>
<evidence type="ECO:0000313" key="12">
    <source>
        <dbReference type="Proteomes" id="UP001258017"/>
    </source>
</evidence>
<dbReference type="InterPro" id="IPR004117">
    <property type="entry name" value="7tm6_olfct_rcpt"/>
</dbReference>
<feature type="transmembrane region" description="Helical" evidence="10">
    <location>
        <begin position="127"/>
        <end position="148"/>
    </location>
</feature>
<accession>A0AAD9VQM7</accession>
<keyword evidence="9 10" id="KW-0807">Transducer</keyword>
<sequence>MFRIEPQRMFRILKLTGSFTSTWSPSQNAGRLEIILRDIGWVLGMLNAIFIMLALLYADYVHRHDVVTLMKPFCETATLLDVILALVLCRVKRTRFQGLMDEVEEFINNCNPEEEAIMQKYIDRSEISTVMAISNVGAAITFSFTPVFTDSEIPGDAMFPFSIKALYLKCPIYFLDVILLFQTALCVCVDFRIAMLMWYSAAKLELLGLRLQKATSKYEVKECAKEHQQILSFILEAQDVMETLLFKTNVTMGLTAIGATFSLLHREPINVQLQFICMVVASYQRLYVTALPADDLKETSVKLATWTYNVRWYEYPSEIAADIHIILLRSQKPVLISMGGLLPSLTLEYYAHFLYTISSYFMTMRQVIDD</sequence>
<evidence type="ECO:0000313" key="11">
    <source>
        <dbReference type="EMBL" id="KAK2582485.1"/>
    </source>
</evidence>
<dbReference type="GO" id="GO:0004984">
    <property type="term" value="F:olfactory receptor activity"/>
    <property type="evidence" value="ECO:0007669"/>
    <property type="project" value="InterPro"/>
</dbReference>
<evidence type="ECO:0000256" key="6">
    <source>
        <dbReference type="ARBA" id="ARBA00022989"/>
    </source>
</evidence>
<keyword evidence="6 10" id="KW-1133">Transmembrane helix</keyword>
<gene>
    <name evidence="11" type="ORF">KPH14_004788</name>
</gene>
<evidence type="ECO:0000256" key="1">
    <source>
        <dbReference type="ARBA" id="ARBA00004651"/>
    </source>
</evidence>
<dbReference type="AlphaFoldDB" id="A0AAD9VQM7"/>
<evidence type="ECO:0000256" key="8">
    <source>
        <dbReference type="ARBA" id="ARBA00023170"/>
    </source>
</evidence>
<evidence type="ECO:0000256" key="10">
    <source>
        <dbReference type="RuleBase" id="RU351113"/>
    </source>
</evidence>
<feature type="transmembrane region" description="Helical" evidence="10">
    <location>
        <begin position="172"/>
        <end position="193"/>
    </location>
</feature>
<keyword evidence="8 10" id="KW-0675">Receptor</keyword>
<dbReference type="GO" id="GO:0005549">
    <property type="term" value="F:odorant binding"/>
    <property type="evidence" value="ECO:0007669"/>
    <property type="project" value="InterPro"/>
</dbReference>
<comment type="caution">
    <text evidence="10">Lacks conserved residue(s) required for the propagation of feature annotation.</text>
</comment>
<dbReference type="PANTHER" id="PTHR21137:SF35">
    <property type="entry name" value="ODORANT RECEPTOR 19A-RELATED"/>
    <property type="match status" value="1"/>
</dbReference>
<keyword evidence="12" id="KW-1185">Reference proteome</keyword>
<evidence type="ECO:0000256" key="7">
    <source>
        <dbReference type="ARBA" id="ARBA00023136"/>
    </source>
</evidence>
<evidence type="ECO:0000256" key="2">
    <source>
        <dbReference type="ARBA" id="ARBA00022475"/>
    </source>
</evidence>
<dbReference type="Pfam" id="PF02949">
    <property type="entry name" value="7tm_6"/>
    <property type="match status" value="1"/>
</dbReference>
<keyword evidence="4 10" id="KW-0812">Transmembrane</keyword>
<comment type="subcellular location">
    <subcellularLocation>
        <location evidence="1 10">Cell membrane</location>
        <topology evidence="1 10">Multi-pass membrane protein</topology>
    </subcellularLocation>
</comment>
<evidence type="ECO:0000256" key="5">
    <source>
        <dbReference type="ARBA" id="ARBA00022725"/>
    </source>
</evidence>
<evidence type="ECO:0000256" key="3">
    <source>
        <dbReference type="ARBA" id="ARBA00022606"/>
    </source>
</evidence>
<protein>
    <recommendedName>
        <fullName evidence="10">Odorant receptor</fullName>
    </recommendedName>
</protein>
<reference evidence="11" key="2">
    <citation type="journal article" date="2023" name="Commun. Biol.">
        <title>Intrasexual cuticular hydrocarbon dimorphism in a wasp sheds light on hydrocarbon biosynthesis genes in Hymenoptera.</title>
        <authorList>
            <person name="Moris V.C."/>
            <person name="Podsiadlowski L."/>
            <person name="Martin S."/>
            <person name="Oeyen J.P."/>
            <person name="Donath A."/>
            <person name="Petersen M."/>
            <person name="Wilbrandt J."/>
            <person name="Misof B."/>
            <person name="Liedtke D."/>
            <person name="Thamm M."/>
            <person name="Scheiner R."/>
            <person name="Schmitt T."/>
            <person name="Niehuis O."/>
        </authorList>
    </citation>
    <scope>NUCLEOTIDE SEQUENCE</scope>
    <source>
        <strain evidence="11">GBR_01_08_01A</strain>
    </source>
</reference>
<keyword evidence="3 10" id="KW-0716">Sensory transduction</keyword>
<name>A0AAD9VQM7_9HYME</name>
<dbReference type="Proteomes" id="UP001258017">
    <property type="component" value="Unassembled WGS sequence"/>
</dbReference>
<feature type="transmembrane region" description="Helical" evidence="10">
    <location>
        <begin position="39"/>
        <end position="58"/>
    </location>
</feature>
<comment type="caution">
    <text evidence="11">The sequence shown here is derived from an EMBL/GenBank/DDBJ whole genome shotgun (WGS) entry which is preliminary data.</text>
</comment>